<evidence type="ECO:0000313" key="2">
    <source>
        <dbReference type="Proteomes" id="UP000577707"/>
    </source>
</evidence>
<sequence length="276" mass="28431">MKKSAIAATAVALGLASFLTGCGDADEASSSLSESIRADVAKDDSPETLGRLATYLQEHPDAEIDADLIDETADLLVHNMPAVRKTIADPGSPSSLDTDPEGLLRVVHQVADDEAEAKAVLKAVTTSAIDETEKATAAYVADPSTSARLDAALADSMVASGALATALGVDSYETPADLTAVLAYLVDGTEPSDLAPGVPLSIRTIVAANYLHAPEESLSSALAGRPRFDQPGVVDEIPRWTDSTKSPIPAANLPGTAEALENSWSAGEDLAIAARQ</sequence>
<name>A0A7W5A7E3_9ACTN</name>
<dbReference type="Proteomes" id="UP000577707">
    <property type="component" value="Unassembled WGS sequence"/>
</dbReference>
<proteinExistence type="predicted"/>
<protein>
    <submittedName>
        <fullName evidence="1">Uncharacterized protein</fullName>
    </submittedName>
</protein>
<accession>A0A7W5A7E3</accession>
<keyword evidence="2" id="KW-1185">Reference proteome</keyword>
<dbReference type="PROSITE" id="PS51257">
    <property type="entry name" value="PROKAR_LIPOPROTEIN"/>
    <property type="match status" value="1"/>
</dbReference>
<reference evidence="1 2" key="1">
    <citation type="submission" date="2020-08" db="EMBL/GenBank/DDBJ databases">
        <title>Genomic Encyclopedia of Type Strains, Phase III (KMG-III): the genomes of soil and plant-associated and newly described type strains.</title>
        <authorList>
            <person name="Whitman W."/>
        </authorList>
    </citation>
    <scope>NUCLEOTIDE SEQUENCE [LARGE SCALE GENOMIC DNA]</scope>
    <source>
        <strain evidence="1 2">CECT 3302</strain>
    </source>
</reference>
<comment type="caution">
    <text evidence="1">The sequence shown here is derived from an EMBL/GenBank/DDBJ whole genome shotgun (WGS) entry which is preliminary data.</text>
</comment>
<dbReference type="RefSeq" id="WP_183548532.1">
    <property type="nucleotide sequence ID" value="NZ_BMQT01000010.1"/>
</dbReference>
<dbReference type="EMBL" id="JACHXG010000008">
    <property type="protein sequence ID" value="MBB3090981.1"/>
    <property type="molecule type" value="Genomic_DNA"/>
</dbReference>
<gene>
    <name evidence="1" type="ORF">FHS12_003943</name>
</gene>
<evidence type="ECO:0000313" key="1">
    <source>
        <dbReference type="EMBL" id="MBB3090981.1"/>
    </source>
</evidence>
<organism evidence="1 2">
    <name type="scientific">Nocardioides albus</name>
    <dbReference type="NCBI Taxonomy" id="1841"/>
    <lineage>
        <taxon>Bacteria</taxon>
        <taxon>Bacillati</taxon>
        <taxon>Actinomycetota</taxon>
        <taxon>Actinomycetes</taxon>
        <taxon>Propionibacteriales</taxon>
        <taxon>Nocardioidaceae</taxon>
        <taxon>Nocardioides</taxon>
    </lineage>
</organism>
<dbReference type="AlphaFoldDB" id="A0A7W5A7E3"/>